<sequence>MSKVYSKALDKSIEIDRIIDVVKGASPGPTVIFTGGIHGNEPSGIFALKEVMSGLKKEHLPVQGNIYALSGNLWALEKGQRFHTSDLNRLWTTERILRLEEGALQSHDEDTMQQLDLYQCLMSIMRNESGPFYFIDLHTTSSETIPFLTVNDTLLNRYFSMQFPVPVIMGIEEFLDGPLLSYINELGYVAVGFEAGQHDDMSSIENHVSFIYLVLVVAGIIAKDDLPDYHHHHTILAKNSIHARDIFEICYRYEVKNNQHFKMNPGHFNFQPVKRGQMLAQNGKEPILAPMRGSIFMPLYQDQGDDGFFIVRRVPKLLLRLSAILRKINFKRVVTLLPGVKKIGSKEDTLMVNKKIARFFARDIFHLLGYRCIQVDPKHLLIKSREHAARNKEYENVDWYNH</sequence>
<dbReference type="Pfam" id="PF24827">
    <property type="entry name" value="AstE_AspA_cat"/>
    <property type="match status" value="1"/>
</dbReference>
<evidence type="ECO:0000256" key="1">
    <source>
        <dbReference type="ARBA" id="ARBA00001947"/>
    </source>
</evidence>
<proteinExistence type="predicted"/>
<comment type="cofactor">
    <cofactor evidence="1">
        <name>Zn(2+)</name>
        <dbReference type="ChEBI" id="CHEBI:29105"/>
    </cofactor>
</comment>
<keyword evidence="3" id="KW-0378">Hydrolase</keyword>
<dbReference type="Gene3D" id="3.40.630.10">
    <property type="entry name" value="Zn peptidases"/>
    <property type="match status" value="1"/>
</dbReference>
<evidence type="ECO:0000256" key="4">
    <source>
        <dbReference type="ARBA" id="ARBA00022833"/>
    </source>
</evidence>
<keyword evidence="2" id="KW-0479">Metal-binding</keyword>
<protein>
    <submittedName>
        <fullName evidence="6">Succinylglutamate desuccinylase/aspartoacylase family protein</fullName>
    </submittedName>
</protein>
<keyword evidence="4" id="KW-0862">Zinc</keyword>
<dbReference type="SUPFAM" id="SSF53187">
    <property type="entry name" value="Zn-dependent exopeptidases"/>
    <property type="match status" value="1"/>
</dbReference>
<dbReference type="EMBL" id="JAUJEA010000001">
    <property type="protein sequence ID" value="MDN5200327.1"/>
    <property type="molecule type" value="Genomic_DNA"/>
</dbReference>
<dbReference type="PANTHER" id="PTHR15162:SF7">
    <property type="entry name" value="SUCCINYLGLUTAMATE DESUCCINYLASE"/>
    <property type="match status" value="1"/>
</dbReference>
<gene>
    <name evidence="6" type="ORF">QQ008_03120</name>
</gene>
<accession>A0ABT8KJU5</accession>
<comment type="caution">
    <text evidence="6">The sequence shown here is derived from an EMBL/GenBank/DDBJ whole genome shotgun (WGS) entry which is preliminary data.</text>
</comment>
<dbReference type="InterPro" id="IPR055438">
    <property type="entry name" value="AstE_AspA_cat"/>
</dbReference>
<dbReference type="RefSeq" id="WP_346750352.1">
    <property type="nucleotide sequence ID" value="NZ_JAUJEA010000001.1"/>
</dbReference>
<name>A0ABT8KJU5_9BACT</name>
<reference evidence="6" key="1">
    <citation type="submission" date="2023-06" db="EMBL/GenBank/DDBJ databases">
        <title>Genomic of Parafulvivirga corallium.</title>
        <authorList>
            <person name="Wang G."/>
        </authorList>
    </citation>
    <scope>NUCLEOTIDE SEQUENCE</scope>
    <source>
        <strain evidence="6">BMA10</strain>
    </source>
</reference>
<organism evidence="6 7">
    <name type="scientific">Splendidivirga corallicola</name>
    <dbReference type="NCBI Taxonomy" id="3051826"/>
    <lineage>
        <taxon>Bacteria</taxon>
        <taxon>Pseudomonadati</taxon>
        <taxon>Bacteroidota</taxon>
        <taxon>Cytophagia</taxon>
        <taxon>Cytophagales</taxon>
        <taxon>Splendidivirgaceae</taxon>
        <taxon>Splendidivirga</taxon>
    </lineage>
</organism>
<dbReference type="Proteomes" id="UP001172082">
    <property type="component" value="Unassembled WGS sequence"/>
</dbReference>
<feature type="domain" description="Succinylglutamate desuccinylase/Aspartoacylase catalytic" evidence="5">
    <location>
        <begin position="27"/>
        <end position="149"/>
    </location>
</feature>
<dbReference type="PANTHER" id="PTHR15162">
    <property type="entry name" value="ASPARTOACYLASE"/>
    <property type="match status" value="1"/>
</dbReference>
<dbReference type="InterPro" id="IPR050178">
    <property type="entry name" value="AspA/AstE_fam"/>
</dbReference>
<evidence type="ECO:0000313" key="7">
    <source>
        <dbReference type="Proteomes" id="UP001172082"/>
    </source>
</evidence>
<evidence type="ECO:0000259" key="5">
    <source>
        <dbReference type="Pfam" id="PF24827"/>
    </source>
</evidence>
<evidence type="ECO:0000313" key="6">
    <source>
        <dbReference type="EMBL" id="MDN5200327.1"/>
    </source>
</evidence>
<keyword evidence="7" id="KW-1185">Reference proteome</keyword>
<evidence type="ECO:0000256" key="3">
    <source>
        <dbReference type="ARBA" id="ARBA00022801"/>
    </source>
</evidence>
<evidence type="ECO:0000256" key="2">
    <source>
        <dbReference type="ARBA" id="ARBA00022723"/>
    </source>
</evidence>